<accession>A0A194X102</accession>
<proteinExistence type="predicted"/>
<reference evidence="1 2" key="1">
    <citation type="submission" date="2015-10" db="EMBL/GenBank/DDBJ databases">
        <title>Full genome of DAOMC 229536 Phialocephala scopiformis, a fungal endophyte of spruce producing the potent anti-insectan compound rugulosin.</title>
        <authorList>
            <consortium name="DOE Joint Genome Institute"/>
            <person name="Walker A.K."/>
            <person name="Frasz S.L."/>
            <person name="Seifert K.A."/>
            <person name="Miller J.D."/>
            <person name="Mondo S.J."/>
            <person name="Labutti K."/>
            <person name="Lipzen A."/>
            <person name="Dockter R."/>
            <person name="Kennedy M."/>
            <person name="Grigoriev I.V."/>
            <person name="Spatafora J.W."/>
        </authorList>
    </citation>
    <scope>NUCLEOTIDE SEQUENCE [LARGE SCALE GENOMIC DNA]</scope>
    <source>
        <strain evidence="1 2">CBS 120377</strain>
    </source>
</reference>
<dbReference type="EMBL" id="KQ947421">
    <property type="protein sequence ID" value="KUJ13870.1"/>
    <property type="molecule type" value="Genomic_DNA"/>
</dbReference>
<protein>
    <submittedName>
        <fullName evidence="1">Uncharacterized protein</fullName>
    </submittedName>
</protein>
<dbReference type="RefSeq" id="XP_018068225.1">
    <property type="nucleotide sequence ID" value="XM_018222813.1"/>
</dbReference>
<dbReference type="OrthoDB" id="3202396at2759"/>
<dbReference type="InterPro" id="IPR025444">
    <property type="entry name" value="Monooxy_af470"/>
</dbReference>
<name>A0A194X102_MOLSC</name>
<organism evidence="1 2">
    <name type="scientific">Mollisia scopiformis</name>
    <name type="common">Conifer needle endophyte fungus</name>
    <name type="synonym">Phialocephala scopiformis</name>
    <dbReference type="NCBI Taxonomy" id="149040"/>
    <lineage>
        <taxon>Eukaryota</taxon>
        <taxon>Fungi</taxon>
        <taxon>Dikarya</taxon>
        <taxon>Ascomycota</taxon>
        <taxon>Pezizomycotina</taxon>
        <taxon>Leotiomycetes</taxon>
        <taxon>Helotiales</taxon>
        <taxon>Mollisiaceae</taxon>
        <taxon>Mollisia</taxon>
    </lineage>
</organism>
<dbReference type="Proteomes" id="UP000070700">
    <property type="component" value="Unassembled WGS sequence"/>
</dbReference>
<sequence>MATSPSSHQLPSTSNSTAMAFPTFRKACKDFHDQFYDIPEKTDFSIPTFLAFRAVFRLLSLVYLPPLLSTSLPLAWLGYRFLRSIIDSRDVFKTSFTDIVKGRHTARVPDGVVVFVLGARLNHPFGKLAPGTIDLDIVFKNMWREVEKNREKWGYLGRTATLADTSDNEGTTTVWISYWKDVKSLHEFAAGVAHHTQDGWLAEKYPCVGIMHETYHAPKGSYETIYGNLDLGDLVSAAKIASGGEEGKQRLKVKLVPNEKDSTLYTRMGRKNEL</sequence>
<keyword evidence="2" id="KW-1185">Reference proteome</keyword>
<dbReference type="InParanoid" id="A0A194X102"/>
<gene>
    <name evidence="1" type="ORF">LY89DRAFT_784721</name>
</gene>
<dbReference type="GeneID" id="28832539"/>
<evidence type="ECO:0000313" key="2">
    <source>
        <dbReference type="Proteomes" id="UP000070700"/>
    </source>
</evidence>
<dbReference type="KEGG" id="psco:LY89DRAFT_784721"/>
<evidence type="ECO:0000313" key="1">
    <source>
        <dbReference type="EMBL" id="KUJ13870.1"/>
    </source>
</evidence>
<dbReference type="AlphaFoldDB" id="A0A194X102"/>
<dbReference type="Pfam" id="PF13826">
    <property type="entry name" value="Monooxy_af470-like"/>
    <property type="match status" value="1"/>
</dbReference>